<dbReference type="InterPro" id="IPR011701">
    <property type="entry name" value="MFS"/>
</dbReference>
<evidence type="ECO:0000313" key="7">
    <source>
        <dbReference type="Proteomes" id="UP001524642"/>
    </source>
</evidence>
<keyword evidence="7" id="KW-1185">Reference proteome</keyword>
<dbReference type="EMBL" id="JANJOU010000001">
    <property type="protein sequence ID" value="MCR0980813.1"/>
    <property type="molecule type" value="Genomic_DNA"/>
</dbReference>
<protein>
    <submittedName>
        <fullName evidence="6">MFS transporter</fullName>
    </submittedName>
</protein>
<name>A0ABT1WY92_9PROT</name>
<dbReference type="SUPFAM" id="SSF103473">
    <property type="entry name" value="MFS general substrate transporter"/>
    <property type="match status" value="1"/>
</dbReference>
<dbReference type="PROSITE" id="PS50850">
    <property type="entry name" value="MFS"/>
    <property type="match status" value="1"/>
</dbReference>
<dbReference type="NCBIfam" id="NF003477">
    <property type="entry name" value="PRK05122.1"/>
    <property type="match status" value="1"/>
</dbReference>
<dbReference type="Pfam" id="PF07690">
    <property type="entry name" value="MFS_1"/>
    <property type="match status" value="2"/>
</dbReference>
<keyword evidence="1 4" id="KW-0812">Transmembrane</keyword>
<comment type="caution">
    <text evidence="6">The sequence shown here is derived from an EMBL/GenBank/DDBJ whole genome shotgun (WGS) entry which is preliminary data.</text>
</comment>
<dbReference type="PANTHER" id="PTHR23531:SF1">
    <property type="entry name" value="QUINOLENE RESISTANCE PROTEIN NORA"/>
    <property type="match status" value="1"/>
</dbReference>
<dbReference type="NCBIfam" id="NF009048">
    <property type="entry name" value="PRK12382.1"/>
    <property type="match status" value="1"/>
</dbReference>
<evidence type="ECO:0000313" key="6">
    <source>
        <dbReference type="EMBL" id="MCR0980813.1"/>
    </source>
</evidence>
<reference evidence="6 7" key="1">
    <citation type="submission" date="2022-06" db="EMBL/GenBank/DDBJ databases">
        <title>Roseomonas CN29.</title>
        <authorList>
            <person name="Cheng Y."/>
            <person name="He X."/>
        </authorList>
    </citation>
    <scope>NUCLEOTIDE SEQUENCE [LARGE SCALE GENOMIC DNA]</scope>
    <source>
        <strain evidence="6 7">CN29</strain>
    </source>
</reference>
<accession>A0ABT1WY92</accession>
<feature type="transmembrane region" description="Helical" evidence="4">
    <location>
        <begin position="76"/>
        <end position="98"/>
    </location>
</feature>
<feature type="transmembrane region" description="Helical" evidence="4">
    <location>
        <begin position="299"/>
        <end position="319"/>
    </location>
</feature>
<keyword evidence="2 4" id="KW-1133">Transmembrane helix</keyword>
<feature type="transmembrane region" description="Helical" evidence="4">
    <location>
        <begin position="275"/>
        <end position="293"/>
    </location>
</feature>
<feature type="transmembrane region" description="Helical" evidence="4">
    <location>
        <begin position="170"/>
        <end position="190"/>
    </location>
</feature>
<gene>
    <name evidence="6" type="ORF">NRP21_01980</name>
</gene>
<feature type="transmembrane region" description="Helical" evidence="4">
    <location>
        <begin position="40"/>
        <end position="64"/>
    </location>
</feature>
<dbReference type="InterPro" id="IPR052714">
    <property type="entry name" value="MFS_Exporter"/>
</dbReference>
<feature type="domain" description="Major facilitator superfamily (MFS) profile" evidence="5">
    <location>
        <begin position="176"/>
        <end position="388"/>
    </location>
</feature>
<dbReference type="PANTHER" id="PTHR23531">
    <property type="entry name" value="QUINOLENE RESISTANCE PROTEIN NORA"/>
    <property type="match status" value="1"/>
</dbReference>
<feature type="transmembrane region" description="Helical" evidence="4">
    <location>
        <begin position="144"/>
        <end position="164"/>
    </location>
</feature>
<proteinExistence type="predicted"/>
<keyword evidence="3 4" id="KW-0472">Membrane</keyword>
<feature type="transmembrane region" description="Helical" evidence="4">
    <location>
        <begin position="331"/>
        <end position="355"/>
    </location>
</feature>
<sequence>MQSESVSAWRLWPFVTIVLTGFLAIAMPLPVFSLRVHNELGFSLVTAGWVAGIQSLATILTRQWAGSMIDRRGPRWGALIGLPLAVLSGLTYLVSAYIPDPQISLAVLIAGRLIMGPAESLFLIGAMTWGILTLGPRRTGVVMTWQGIAMFVAIGLGAPVGLFLMAQGGFVAVALATAALPLVGLVIALSRPSIAPVQRGGRASFIGMIGLVWREGLALCLGIAPQAVLSGFVALYFASQGWEGAGLSLTGFGIGFIIVRAFFSHMPDRIGGARVAAISLVVEAVGQVLLWTAPNVTVALLGATLTGAGFSLIYPALGVEVVRRVPEASRGLAIASFSAFLDIAVGLSGPLAGLIVGIGGYPAIFLAGAIGCLIGPLLIIRRRRPDTA</sequence>
<evidence type="ECO:0000256" key="2">
    <source>
        <dbReference type="ARBA" id="ARBA00022989"/>
    </source>
</evidence>
<evidence type="ECO:0000256" key="4">
    <source>
        <dbReference type="SAM" id="Phobius"/>
    </source>
</evidence>
<feature type="transmembrane region" description="Helical" evidence="4">
    <location>
        <begin position="104"/>
        <end position="132"/>
    </location>
</feature>
<feature type="transmembrane region" description="Helical" evidence="4">
    <location>
        <begin position="12"/>
        <end position="34"/>
    </location>
</feature>
<evidence type="ECO:0000256" key="1">
    <source>
        <dbReference type="ARBA" id="ARBA00022692"/>
    </source>
</evidence>
<feature type="transmembrane region" description="Helical" evidence="4">
    <location>
        <begin position="244"/>
        <end position="263"/>
    </location>
</feature>
<dbReference type="InterPro" id="IPR020846">
    <property type="entry name" value="MFS_dom"/>
</dbReference>
<organism evidence="6 7">
    <name type="scientific">Roseomonas populi</name>
    <dbReference type="NCBI Taxonomy" id="3121582"/>
    <lineage>
        <taxon>Bacteria</taxon>
        <taxon>Pseudomonadati</taxon>
        <taxon>Pseudomonadota</taxon>
        <taxon>Alphaproteobacteria</taxon>
        <taxon>Acetobacterales</taxon>
        <taxon>Roseomonadaceae</taxon>
        <taxon>Roseomonas</taxon>
    </lineage>
</organism>
<dbReference type="RefSeq" id="WP_257714482.1">
    <property type="nucleotide sequence ID" value="NZ_JANJOU010000001.1"/>
</dbReference>
<evidence type="ECO:0000259" key="5">
    <source>
        <dbReference type="PROSITE" id="PS50850"/>
    </source>
</evidence>
<evidence type="ECO:0000256" key="3">
    <source>
        <dbReference type="ARBA" id="ARBA00023136"/>
    </source>
</evidence>
<feature type="transmembrane region" description="Helical" evidence="4">
    <location>
        <begin position="361"/>
        <end position="380"/>
    </location>
</feature>
<dbReference type="Gene3D" id="1.20.1250.20">
    <property type="entry name" value="MFS general substrate transporter like domains"/>
    <property type="match status" value="2"/>
</dbReference>
<feature type="transmembrane region" description="Helical" evidence="4">
    <location>
        <begin position="211"/>
        <end position="238"/>
    </location>
</feature>
<dbReference type="InterPro" id="IPR036259">
    <property type="entry name" value="MFS_trans_sf"/>
</dbReference>
<dbReference type="Proteomes" id="UP001524642">
    <property type="component" value="Unassembled WGS sequence"/>
</dbReference>